<dbReference type="AlphaFoldDB" id="A0A3B0X5M0"/>
<protein>
    <submittedName>
        <fullName evidence="2">Uncharacterized protein</fullName>
    </submittedName>
</protein>
<keyword evidence="1" id="KW-1133">Transmembrane helix</keyword>
<proteinExistence type="predicted"/>
<name>A0A3B0X5M0_9ZZZZ</name>
<evidence type="ECO:0000313" key="2">
    <source>
        <dbReference type="EMBL" id="VAW59890.1"/>
    </source>
</evidence>
<evidence type="ECO:0000256" key="1">
    <source>
        <dbReference type="SAM" id="Phobius"/>
    </source>
</evidence>
<reference evidence="2" key="1">
    <citation type="submission" date="2018-06" db="EMBL/GenBank/DDBJ databases">
        <authorList>
            <person name="Zhirakovskaya E."/>
        </authorList>
    </citation>
    <scope>NUCLEOTIDE SEQUENCE</scope>
</reference>
<keyword evidence="1" id="KW-0472">Membrane</keyword>
<keyword evidence="1" id="KW-0812">Transmembrane</keyword>
<sequence length="90" mass="9901">MNKPLSLIARATILVAIAAAGIIYIFNRSPVEDLGSYDKQEMVKPNRSKSLIDNIFPGKSNKRSSAEDDDVSLMGASGRYDEVRIGKEKE</sequence>
<organism evidence="2">
    <name type="scientific">hydrothermal vent metagenome</name>
    <dbReference type="NCBI Taxonomy" id="652676"/>
    <lineage>
        <taxon>unclassified sequences</taxon>
        <taxon>metagenomes</taxon>
        <taxon>ecological metagenomes</taxon>
    </lineage>
</organism>
<accession>A0A3B0X5M0</accession>
<dbReference type="EMBL" id="UOFG01000100">
    <property type="protein sequence ID" value="VAW59890.1"/>
    <property type="molecule type" value="Genomic_DNA"/>
</dbReference>
<feature type="transmembrane region" description="Helical" evidence="1">
    <location>
        <begin position="7"/>
        <end position="26"/>
    </location>
</feature>
<gene>
    <name evidence="2" type="ORF">MNBD_GAMMA11-1943</name>
</gene>